<name>A0AAW2WCA7_9LAMI</name>
<dbReference type="AlphaFoldDB" id="A0AAW2WCA7"/>
<evidence type="ECO:0000313" key="1">
    <source>
        <dbReference type="EMBL" id="KAL0439482.1"/>
    </source>
</evidence>
<comment type="caution">
    <text evidence="1">The sequence shown here is derived from an EMBL/GenBank/DDBJ whole genome shotgun (WGS) entry which is preliminary data.</text>
</comment>
<reference evidence="1" key="1">
    <citation type="submission" date="2020-06" db="EMBL/GenBank/DDBJ databases">
        <authorList>
            <person name="Li T."/>
            <person name="Hu X."/>
            <person name="Zhang T."/>
            <person name="Song X."/>
            <person name="Zhang H."/>
            <person name="Dai N."/>
            <person name="Sheng W."/>
            <person name="Hou X."/>
            <person name="Wei L."/>
        </authorList>
    </citation>
    <scope>NUCLEOTIDE SEQUENCE</scope>
    <source>
        <strain evidence="1">KEN1</strain>
        <tissue evidence="1">Leaf</tissue>
    </source>
</reference>
<accession>A0AAW2WCA7</accession>
<protein>
    <submittedName>
        <fullName evidence="1">Uncharacterized protein</fullName>
    </submittedName>
</protein>
<dbReference type="EMBL" id="JACGWN010000008">
    <property type="protein sequence ID" value="KAL0439482.1"/>
    <property type="molecule type" value="Genomic_DNA"/>
</dbReference>
<sequence length="150" mass="16642">MRDSNLDSKVNRRRTKREATLIAVLRKKTKKRIWAFLWAGGGQRYIAKVAWDNLRQSIAAGGLGISPVTEVNKALKCRYIWEIVSDNGSSIWIQWIHTGVAARIPLWNAAIVLGEECPTPSSNPGWHVVLASVITGCGLRVTANDTAYSR</sequence>
<reference evidence="1" key="2">
    <citation type="journal article" date="2024" name="Plant">
        <title>Genomic evolution and insights into agronomic trait innovations of Sesamum species.</title>
        <authorList>
            <person name="Miao H."/>
            <person name="Wang L."/>
            <person name="Qu L."/>
            <person name="Liu H."/>
            <person name="Sun Y."/>
            <person name="Le M."/>
            <person name="Wang Q."/>
            <person name="Wei S."/>
            <person name="Zheng Y."/>
            <person name="Lin W."/>
            <person name="Duan Y."/>
            <person name="Cao H."/>
            <person name="Xiong S."/>
            <person name="Wang X."/>
            <person name="Wei L."/>
            <person name="Li C."/>
            <person name="Ma Q."/>
            <person name="Ju M."/>
            <person name="Zhao R."/>
            <person name="Li G."/>
            <person name="Mu C."/>
            <person name="Tian Q."/>
            <person name="Mei H."/>
            <person name="Zhang T."/>
            <person name="Gao T."/>
            <person name="Zhang H."/>
        </authorList>
    </citation>
    <scope>NUCLEOTIDE SEQUENCE</scope>
    <source>
        <strain evidence="1">KEN1</strain>
    </source>
</reference>
<organism evidence="1">
    <name type="scientific">Sesamum latifolium</name>
    <dbReference type="NCBI Taxonomy" id="2727402"/>
    <lineage>
        <taxon>Eukaryota</taxon>
        <taxon>Viridiplantae</taxon>
        <taxon>Streptophyta</taxon>
        <taxon>Embryophyta</taxon>
        <taxon>Tracheophyta</taxon>
        <taxon>Spermatophyta</taxon>
        <taxon>Magnoliopsida</taxon>
        <taxon>eudicotyledons</taxon>
        <taxon>Gunneridae</taxon>
        <taxon>Pentapetalae</taxon>
        <taxon>asterids</taxon>
        <taxon>lamiids</taxon>
        <taxon>Lamiales</taxon>
        <taxon>Pedaliaceae</taxon>
        <taxon>Sesamum</taxon>
    </lineage>
</organism>
<proteinExistence type="predicted"/>
<gene>
    <name evidence="1" type="ORF">Slati_2431200</name>
</gene>